<dbReference type="GO" id="GO:0019310">
    <property type="term" value="P:inositol catabolic process"/>
    <property type="evidence" value="ECO:0007669"/>
    <property type="project" value="InterPro"/>
</dbReference>
<proteinExistence type="predicted"/>
<dbReference type="AlphaFoldDB" id="A0A6J6LGR0"/>
<keyword evidence="1" id="KW-0413">Isomerase</keyword>
<name>A0A6J6LGR0_9ZZZZ</name>
<dbReference type="Pfam" id="PF04962">
    <property type="entry name" value="KduI"/>
    <property type="match status" value="1"/>
</dbReference>
<dbReference type="GO" id="GO:0008880">
    <property type="term" value="F:glucuronate isomerase activity"/>
    <property type="evidence" value="ECO:0007669"/>
    <property type="project" value="InterPro"/>
</dbReference>
<organism evidence="2">
    <name type="scientific">freshwater metagenome</name>
    <dbReference type="NCBI Taxonomy" id="449393"/>
    <lineage>
        <taxon>unclassified sequences</taxon>
        <taxon>metagenomes</taxon>
        <taxon>ecological metagenomes</taxon>
    </lineage>
</organism>
<dbReference type="PIRSF" id="PIRSF036628">
    <property type="entry name" value="IolB"/>
    <property type="match status" value="1"/>
</dbReference>
<dbReference type="InterPro" id="IPR021120">
    <property type="entry name" value="KduI/IolB_isomerase"/>
</dbReference>
<dbReference type="EMBL" id="CAEZWU010000023">
    <property type="protein sequence ID" value="CAB4660886.1"/>
    <property type="molecule type" value="Genomic_DNA"/>
</dbReference>
<dbReference type="NCBIfam" id="TIGR04378">
    <property type="entry name" value="myo_inos_iolB"/>
    <property type="match status" value="1"/>
</dbReference>
<dbReference type="Gene3D" id="2.60.120.10">
    <property type="entry name" value="Jelly Rolls"/>
    <property type="match status" value="2"/>
</dbReference>
<reference evidence="2" key="1">
    <citation type="submission" date="2020-05" db="EMBL/GenBank/DDBJ databases">
        <authorList>
            <person name="Chiriac C."/>
            <person name="Salcher M."/>
            <person name="Ghai R."/>
            <person name="Kavagutti S V."/>
        </authorList>
    </citation>
    <scope>NUCLEOTIDE SEQUENCE</scope>
</reference>
<protein>
    <submittedName>
        <fullName evidence="2">Unannotated protein</fullName>
    </submittedName>
</protein>
<dbReference type="InterPro" id="IPR011051">
    <property type="entry name" value="RmlC_Cupin_sf"/>
</dbReference>
<dbReference type="SUPFAM" id="SSF51182">
    <property type="entry name" value="RmlC-like cupins"/>
    <property type="match status" value="1"/>
</dbReference>
<dbReference type="PANTHER" id="PTHR39193">
    <property type="entry name" value="5-DEOXY-GLUCURONATE ISOMERASE"/>
    <property type="match status" value="1"/>
</dbReference>
<evidence type="ECO:0000313" key="2">
    <source>
        <dbReference type="EMBL" id="CAB4660886.1"/>
    </source>
</evidence>
<dbReference type="InterPro" id="IPR024203">
    <property type="entry name" value="Deoxy-glucuronate_isom_IolB"/>
</dbReference>
<dbReference type="PANTHER" id="PTHR39193:SF1">
    <property type="entry name" value="5-DEOXY-GLUCURONATE ISOMERASE"/>
    <property type="match status" value="1"/>
</dbReference>
<sequence>MSNLHRPKKNDDGTQFDVTPKSIGWTYLDFNVIKLEKSRSFEHQSRDREVAIVPLSGSGFVEVGEEKIYLQRSDVFKQSPRVVYIPPGHLISITAESSFEFTIGGAPAEGRYPIRVFEPNEMKVEVRGGGAARRQVNHLLAHPLPAERLILYEAYVPRGAWSGWPPHCHDGSNGSPYLEETYYFRFDRSDGFGFHRNYKSDTSENSKSDEHFMVQDGDLVVIPWGYHLATASPGHNMWLLNYLAGEPTNDGRAIKPCFDVAHTWIEDDWSKNQMKLPVEMDDTYA</sequence>
<evidence type="ECO:0000256" key="1">
    <source>
        <dbReference type="ARBA" id="ARBA00023235"/>
    </source>
</evidence>
<accession>A0A6J6LGR0</accession>
<gene>
    <name evidence="2" type="ORF">UFOPK2292_00255</name>
</gene>
<dbReference type="InterPro" id="IPR014710">
    <property type="entry name" value="RmlC-like_jellyroll"/>
</dbReference>